<keyword evidence="7" id="KW-0597">Phosphoprotein</keyword>
<name>A0A0D2J7D0_9BACT</name>
<dbReference type="FunFam" id="1.10.8.60:FF:000014">
    <property type="entry name" value="DNA-binding transcriptional regulator NtrC"/>
    <property type="match status" value="1"/>
</dbReference>
<keyword evidence="3" id="KW-0805">Transcription regulation</keyword>
<keyword evidence="2" id="KW-0067">ATP-binding</keyword>
<dbReference type="RefSeq" id="WP_044347948.1">
    <property type="nucleotide sequence ID" value="NZ_AZAC01000011.1"/>
</dbReference>
<feature type="domain" description="Sigma-54 factor interaction" evidence="8">
    <location>
        <begin position="142"/>
        <end position="371"/>
    </location>
</feature>
<feature type="modified residue" description="4-aspartylphosphate" evidence="7">
    <location>
        <position position="52"/>
    </location>
</feature>
<sequence length="443" mass="47476">MARLLLVDDDPGSLAVLEVLLSGEGHELVTATDGAQALEALTRGGLDLALVDIGLPDISGLEVLKRAAAISPGTPVIMVTANTSVDSAVESLRSGAADYVAKPVEREELLATVRRLLELGQLRAENLELRQRLRSLGADKAMVTASPAMAQVVRLMEKIAPFDTTVLFTGESGTGKSLAARLIHQASPRGQAPLIKVNCGAIPENLLESELFGYKKGAFTGAARDKAGLFSQAKGGTLFLDEVGELPLGLQVKLLHAVQERTITPLGAGREVEVDVRLIAATNRDLVREVAAGRFREDLYYRLNVFEIAMPPLRKRPEDVVLLAQRFLDQAGVRLGKRLEGLGQDAMAALQAYDWPGNVRELENVVESALVLSEGRRLHLEDLPAKLRGALNSEEGGPGSLKEAVARFERSLVEQAIAVNGGDKEKAAADLGVNLATLYRKLK</sequence>
<dbReference type="SUPFAM" id="SSF52540">
    <property type="entry name" value="P-loop containing nucleoside triphosphate hydrolases"/>
    <property type="match status" value="1"/>
</dbReference>
<dbReference type="InterPro" id="IPR003593">
    <property type="entry name" value="AAA+_ATPase"/>
</dbReference>
<dbReference type="PROSITE" id="PS50110">
    <property type="entry name" value="RESPONSE_REGULATORY"/>
    <property type="match status" value="1"/>
</dbReference>
<dbReference type="Gene3D" id="3.40.50.300">
    <property type="entry name" value="P-loop containing nucleotide triphosphate hydrolases"/>
    <property type="match status" value="1"/>
</dbReference>
<dbReference type="Gene3D" id="1.10.10.60">
    <property type="entry name" value="Homeodomain-like"/>
    <property type="match status" value="1"/>
</dbReference>
<dbReference type="InterPro" id="IPR001789">
    <property type="entry name" value="Sig_transdc_resp-reg_receiver"/>
</dbReference>
<dbReference type="GO" id="GO:0043565">
    <property type="term" value="F:sequence-specific DNA binding"/>
    <property type="evidence" value="ECO:0007669"/>
    <property type="project" value="InterPro"/>
</dbReference>
<dbReference type="GO" id="GO:0006355">
    <property type="term" value="P:regulation of DNA-templated transcription"/>
    <property type="evidence" value="ECO:0007669"/>
    <property type="project" value="InterPro"/>
</dbReference>
<dbReference type="PATRIC" id="fig|1429043.3.peg.1810"/>
<keyword evidence="11" id="KW-1185">Reference proteome</keyword>
<evidence type="ECO:0000256" key="6">
    <source>
        <dbReference type="ARBA" id="ARBA00023163"/>
    </source>
</evidence>
<gene>
    <name evidence="10" type="ORF">X474_08555</name>
</gene>
<evidence type="ECO:0000256" key="3">
    <source>
        <dbReference type="ARBA" id="ARBA00023015"/>
    </source>
</evidence>
<dbReference type="AlphaFoldDB" id="A0A0D2J7D0"/>
<proteinExistence type="predicted"/>
<evidence type="ECO:0000313" key="10">
    <source>
        <dbReference type="EMBL" id="KIX14114.1"/>
    </source>
</evidence>
<keyword evidence="5" id="KW-0010">Activator</keyword>
<evidence type="ECO:0000256" key="1">
    <source>
        <dbReference type="ARBA" id="ARBA00022741"/>
    </source>
</evidence>
<dbReference type="SMART" id="SM00382">
    <property type="entry name" value="AAA"/>
    <property type="match status" value="1"/>
</dbReference>
<evidence type="ECO:0000256" key="5">
    <source>
        <dbReference type="ARBA" id="ARBA00023159"/>
    </source>
</evidence>
<dbReference type="Proteomes" id="UP000032233">
    <property type="component" value="Unassembled WGS sequence"/>
</dbReference>
<dbReference type="FunFam" id="3.40.50.300:FF:000006">
    <property type="entry name" value="DNA-binding transcriptional regulator NtrC"/>
    <property type="match status" value="1"/>
</dbReference>
<feature type="domain" description="Response regulatory" evidence="9">
    <location>
        <begin position="3"/>
        <end position="117"/>
    </location>
</feature>
<keyword evidence="6" id="KW-0804">Transcription</keyword>
<dbReference type="PROSITE" id="PS50045">
    <property type="entry name" value="SIGMA54_INTERACT_4"/>
    <property type="match status" value="1"/>
</dbReference>
<dbReference type="SUPFAM" id="SSF52172">
    <property type="entry name" value="CheY-like"/>
    <property type="match status" value="1"/>
</dbReference>
<evidence type="ECO:0000313" key="11">
    <source>
        <dbReference type="Proteomes" id="UP000032233"/>
    </source>
</evidence>
<dbReference type="InParanoid" id="A0A0D2J7D0"/>
<dbReference type="InterPro" id="IPR002078">
    <property type="entry name" value="Sigma_54_int"/>
</dbReference>
<dbReference type="Gene3D" id="3.40.50.2300">
    <property type="match status" value="1"/>
</dbReference>
<organism evidence="10 11">
    <name type="scientific">Dethiosulfatarculus sandiegensis</name>
    <dbReference type="NCBI Taxonomy" id="1429043"/>
    <lineage>
        <taxon>Bacteria</taxon>
        <taxon>Pseudomonadati</taxon>
        <taxon>Thermodesulfobacteriota</taxon>
        <taxon>Desulfarculia</taxon>
        <taxon>Desulfarculales</taxon>
        <taxon>Desulfarculaceae</taxon>
        <taxon>Dethiosulfatarculus</taxon>
    </lineage>
</organism>
<dbReference type="CDD" id="cd17574">
    <property type="entry name" value="REC_OmpR"/>
    <property type="match status" value="1"/>
</dbReference>
<dbReference type="GO" id="GO:0005524">
    <property type="term" value="F:ATP binding"/>
    <property type="evidence" value="ECO:0007669"/>
    <property type="project" value="UniProtKB-KW"/>
</dbReference>
<keyword evidence="1" id="KW-0547">Nucleotide-binding</keyword>
<dbReference type="InterPro" id="IPR027417">
    <property type="entry name" value="P-loop_NTPase"/>
</dbReference>
<dbReference type="SUPFAM" id="SSF46689">
    <property type="entry name" value="Homeodomain-like"/>
    <property type="match status" value="1"/>
</dbReference>
<evidence type="ECO:0000256" key="7">
    <source>
        <dbReference type="PROSITE-ProRule" id="PRU00169"/>
    </source>
</evidence>
<reference evidence="10 11" key="1">
    <citation type="submission" date="2013-11" db="EMBL/GenBank/DDBJ databases">
        <title>Metagenomic analysis of a methanogenic consortium involved in long chain n-alkane degradation.</title>
        <authorList>
            <person name="Davidova I.A."/>
            <person name="Callaghan A.V."/>
            <person name="Wawrik B."/>
            <person name="Pruitt S."/>
            <person name="Marks C."/>
            <person name="Duncan K.E."/>
            <person name="Suflita J.M."/>
        </authorList>
    </citation>
    <scope>NUCLEOTIDE SEQUENCE [LARGE SCALE GENOMIC DNA]</scope>
    <source>
        <strain evidence="10 11">SPR</strain>
    </source>
</reference>
<evidence type="ECO:0000256" key="4">
    <source>
        <dbReference type="ARBA" id="ARBA00023125"/>
    </source>
</evidence>
<evidence type="ECO:0000259" key="9">
    <source>
        <dbReference type="PROSITE" id="PS50110"/>
    </source>
</evidence>
<dbReference type="InterPro" id="IPR002197">
    <property type="entry name" value="HTH_Fis"/>
</dbReference>
<comment type="caution">
    <text evidence="10">The sequence shown here is derived from an EMBL/GenBank/DDBJ whole genome shotgun (WGS) entry which is preliminary data.</text>
</comment>
<dbReference type="Pfam" id="PF25601">
    <property type="entry name" value="AAA_lid_14"/>
    <property type="match status" value="1"/>
</dbReference>
<dbReference type="OrthoDB" id="9814761at2"/>
<dbReference type="Pfam" id="PF00158">
    <property type="entry name" value="Sigma54_activat"/>
    <property type="match status" value="1"/>
</dbReference>
<dbReference type="SMART" id="SM00448">
    <property type="entry name" value="REC"/>
    <property type="match status" value="1"/>
</dbReference>
<evidence type="ECO:0000259" key="8">
    <source>
        <dbReference type="PROSITE" id="PS50045"/>
    </source>
</evidence>
<dbReference type="CDD" id="cd00009">
    <property type="entry name" value="AAA"/>
    <property type="match status" value="1"/>
</dbReference>
<dbReference type="EMBL" id="AZAC01000011">
    <property type="protein sequence ID" value="KIX14114.1"/>
    <property type="molecule type" value="Genomic_DNA"/>
</dbReference>
<dbReference type="Pfam" id="PF00072">
    <property type="entry name" value="Response_reg"/>
    <property type="match status" value="1"/>
</dbReference>
<dbReference type="InterPro" id="IPR025944">
    <property type="entry name" value="Sigma_54_int_dom_CS"/>
</dbReference>
<dbReference type="InterPro" id="IPR058031">
    <property type="entry name" value="AAA_lid_NorR"/>
</dbReference>
<dbReference type="PRINTS" id="PR01590">
    <property type="entry name" value="HTHFIS"/>
</dbReference>
<dbReference type="Pfam" id="PF02954">
    <property type="entry name" value="HTH_8"/>
    <property type="match status" value="1"/>
</dbReference>
<evidence type="ECO:0000256" key="2">
    <source>
        <dbReference type="ARBA" id="ARBA00022840"/>
    </source>
</evidence>
<dbReference type="InterPro" id="IPR011006">
    <property type="entry name" value="CheY-like_superfamily"/>
</dbReference>
<dbReference type="PANTHER" id="PTHR32071">
    <property type="entry name" value="TRANSCRIPTIONAL REGULATORY PROTEIN"/>
    <property type="match status" value="1"/>
</dbReference>
<protein>
    <submittedName>
        <fullName evidence="10">Fis family transcriptional regulator</fullName>
    </submittedName>
</protein>
<dbReference type="Gene3D" id="1.10.8.60">
    <property type="match status" value="1"/>
</dbReference>
<keyword evidence="4" id="KW-0238">DNA-binding</keyword>
<dbReference type="InterPro" id="IPR009057">
    <property type="entry name" value="Homeodomain-like_sf"/>
</dbReference>
<dbReference type="STRING" id="1429043.X474_08555"/>
<accession>A0A0D2J7D0</accession>
<dbReference type="PROSITE" id="PS00688">
    <property type="entry name" value="SIGMA54_INTERACT_3"/>
    <property type="match status" value="1"/>
</dbReference>
<dbReference type="PANTHER" id="PTHR32071:SF117">
    <property type="entry name" value="PTS-DEPENDENT DIHYDROXYACETONE KINASE OPERON REGULATORY PROTEIN-RELATED"/>
    <property type="match status" value="1"/>
</dbReference>
<dbReference type="GO" id="GO:0000160">
    <property type="term" value="P:phosphorelay signal transduction system"/>
    <property type="evidence" value="ECO:0007669"/>
    <property type="project" value="InterPro"/>
</dbReference>